<sequence length="184" mass="20872">MPDLLFEDLQMLRHLRRRAAWTVVVAAIGFVGGLVLLSALSRHRIADLSVAGLLCLVWGSLTAWAALRLYRLQHQVWRLHLSESRLIGYDYGRHAWTIDWVHVDRLNLTDEGLRVETLDGRHLLVPNWHADFSALGHALLDYAEHLGCPLYLNGRPFEAVDLRTLLPLPPDVAVPTDSPRQPSR</sequence>
<keyword evidence="3" id="KW-1185">Reference proteome</keyword>
<gene>
    <name evidence="2" type="ordered locus">Rmar_1557</name>
</gene>
<evidence type="ECO:0000313" key="3">
    <source>
        <dbReference type="Proteomes" id="UP000002221"/>
    </source>
</evidence>
<keyword evidence="1" id="KW-0812">Transmembrane</keyword>
<dbReference type="RefSeq" id="WP_012844055.1">
    <property type="nucleotide sequence ID" value="NC_013501.1"/>
</dbReference>
<proteinExistence type="predicted"/>
<organism evidence="2 3">
    <name type="scientific">Rhodothermus marinus (strain ATCC 43812 / DSM 4252 / R-10)</name>
    <name type="common">Rhodothermus obamensis</name>
    <dbReference type="NCBI Taxonomy" id="518766"/>
    <lineage>
        <taxon>Bacteria</taxon>
        <taxon>Pseudomonadati</taxon>
        <taxon>Rhodothermota</taxon>
        <taxon>Rhodothermia</taxon>
        <taxon>Rhodothermales</taxon>
        <taxon>Rhodothermaceae</taxon>
        <taxon>Rhodothermus</taxon>
    </lineage>
</organism>
<reference evidence="2 3" key="1">
    <citation type="journal article" date="2009" name="Stand. Genomic Sci.">
        <title>Complete genome sequence of Rhodothermus marinus type strain (R-10).</title>
        <authorList>
            <person name="Nolan M."/>
            <person name="Tindall B.J."/>
            <person name="Pomrenke H."/>
            <person name="Lapidus A."/>
            <person name="Copeland A."/>
            <person name="Glavina Del Rio T."/>
            <person name="Lucas S."/>
            <person name="Chen F."/>
            <person name="Tice H."/>
            <person name="Cheng J.F."/>
            <person name="Saunders E."/>
            <person name="Han C."/>
            <person name="Bruce D."/>
            <person name="Goodwin L."/>
            <person name="Chain P."/>
            <person name="Pitluck S."/>
            <person name="Ovchinikova G."/>
            <person name="Pati A."/>
            <person name="Ivanova N."/>
            <person name="Mavromatis K."/>
            <person name="Chen A."/>
            <person name="Palaniappan K."/>
            <person name="Land M."/>
            <person name="Hauser L."/>
            <person name="Chang Y.J."/>
            <person name="Jeffries C.D."/>
            <person name="Brettin T."/>
            <person name="Goker M."/>
            <person name="Bristow J."/>
            <person name="Eisen J.A."/>
            <person name="Markowitz V."/>
            <person name="Hugenholtz P."/>
            <person name="Kyrpides N.C."/>
            <person name="Klenk H.P."/>
            <person name="Detter J.C."/>
        </authorList>
    </citation>
    <scope>NUCLEOTIDE SEQUENCE [LARGE SCALE GENOMIC DNA]</scope>
    <source>
        <strain evidence="3">ATCC 43812 / DSM 4252 / R-10</strain>
    </source>
</reference>
<evidence type="ECO:0000256" key="1">
    <source>
        <dbReference type="SAM" id="Phobius"/>
    </source>
</evidence>
<dbReference type="STRING" id="518766.Rmar_1557"/>
<feature type="transmembrane region" description="Helical" evidence="1">
    <location>
        <begin position="48"/>
        <end position="70"/>
    </location>
</feature>
<dbReference type="KEGG" id="rmr:Rmar_1557"/>
<dbReference type="AlphaFoldDB" id="D0MIY6"/>
<dbReference type="HOGENOM" id="CLU_1467125_0_0_10"/>
<accession>D0MIY6</accession>
<dbReference type="OrthoDB" id="9907831at2"/>
<protein>
    <submittedName>
        <fullName evidence="2">Uncharacterized protein</fullName>
    </submittedName>
</protein>
<keyword evidence="1" id="KW-1133">Transmembrane helix</keyword>
<name>D0MIY6_RHOM4</name>
<feature type="transmembrane region" description="Helical" evidence="1">
    <location>
        <begin position="20"/>
        <end position="42"/>
    </location>
</feature>
<dbReference type="EMBL" id="CP001807">
    <property type="protein sequence ID" value="ACY48444.1"/>
    <property type="molecule type" value="Genomic_DNA"/>
</dbReference>
<dbReference type="Proteomes" id="UP000002221">
    <property type="component" value="Chromosome"/>
</dbReference>
<evidence type="ECO:0000313" key="2">
    <source>
        <dbReference type="EMBL" id="ACY48444.1"/>
    </source>
</evidence>
<keyword evidence="1" id="KW-0472">Membrane</keyword>